<dbReference type="PROSITE" id="PS51257">
    <property type="entry name" value="PROKAR_LIPOPROTEIN"/>
    <property type="match status" value="1"/>
</dbReference>
<keyword evidence="1" id="KW-1133">Transmembrane helix</keyword>
<protein>
    <submittedName>
        <fullName evidence="2">ABC transporter permease</fullName>
    </submittedName>
</protein>
<feature type="transmembrane region" description="Helical" evidence="1">
    <location>
        <begin position="311"/>
        <end position="329"/>
    </location>
</feature>
<feature type="transmembrane region" description="Helical" evidence="1">
    <location>
        <begin position="281"/>
        <end position="304"/>
    </location>
</feature>
<keyword evidence="3" id="KW-1185">Reference proteome</keyword>
<feature type="transmembrane region" description="Helical" evidence="1">
    <location>
        <begin position="367"/>
        <end position="388"/>
    </location>
</feature>
<dbReference type="RefSeq" id="WP_301136032.1">
    <property type="nucleotide sequence ID" value="NZ_JAUHTQ010000001.1"/>
</dbReference>
<gene>
    <name evidence="2" type="ORF">QYB95_00050</name>
</gene>
<sequence>MRAYFKFEFIQFMFNKKNIAIYVILLFFACFYALKMAPSYDPIEQVDREEIEARFLTREDFLTNLVIDENTYPLTRFAAAIYPEWNEYDKQRLDAIDNNDLKKYAESTYKWYEYSDFMIFRNGRDLLYYNPRYYTAGNLYATEDGHYAYMYSASRFKGYAEGNSDLSMDVFEERTALQTLQRLLHGYLPLILLVSCILFTADIVLKDKRNPTLIKGFPISIWKRLLVKGGIALIGSFLTVVPLSVGFFIIAIQNGFGDLKLPVPIFSYEARAFTMISMGEYLFQNTLLILFWFMLLISLLLLISITIRNEFANLALGLVVVFAEFYYYVRGLGFVKDIQWYPSSYVQVGQIIAGYREYLNNSIELNLTNGLLVMSACTAVCLLITFLISNRRGFKYLR</sequence>
<name>A0ABT8GKG6_9BACL</name>
<evidence type="ECO:0000313" key="3">
    <source>
        <dbReference type="Proteomes" id="UP001172743"/>
    </source>
</evidence>
<evidence type="ECO:0000256" key="1">
    <source>
        <dbReference type="SAM" id="Phobius"/>
    </source>
</evidence>
<dbReference type="Proteomes" id="UP001172743">
    <property type="component" value="Unassembled WGS sequence"/>
</dbReference>
<evidence type="ECO:0000313" key="2">
    <source>
        <dbReference type="EMBL" id="MDN4491913.1"/>
    </source>
</evidence>
<dbReference type="EMBL" id="JAUHTQ010000001">
    <property type="protein sequence ID" value="MDN4491913.1"/>
    <property type="molecule type" value="Genomic_DNA"/>
</dbReference>
<proteinExistence type="predicted"/>
<feature type="transmembrane region" description="Helical" evidence="1">
    <location>
        <begin position="187"/>
        <end position="205"/>
    </location>
</feature>
<keyword evidence="1" id="KW-0812">Transmembrane</keyword>
<organism evidence="2 3">
    <name type="scientific">Ureibacillus aquaedulcis</name>
    <dbReference type="NCBI Taxonomy" id="3058421"/>
    <lineage>
        <taxon>Bacteria</taxon>
        <taxon>Bacillati</taxon>
        <taxon>Bacillota</taxon>
        <taxon>Bacilli</taxon>
        <taxon>Bacillales</taxon>
        <taxon>Caryophanaceae</taxon>
        <taxon>Ureibacillus</taxon>
    </lineage>
</organism>
<accession>A0ABT8GKG6</accession>
<feature type="transmembrane region" description="Helical" evidence="1">
    <location>
        <begin position="20"/>
        <end position="37"/>
    </location>
</feature>
<keyword evidence="1" id="KW-0472">Membrane</keyword>
<feature type="transmembrane region" description="Helical" evidence="1">
    <location>
        <begin position="225"/>
        <end position="252"/>
    </location>
</feature>
<reference evidence="2" key="1">
    <citation type="submission" date="2023-07" db="EMBL/GenBank/DDBJ databases">
        <title>Ureibacillus sp. isolated from freshwater well.</title>
        <authorList>
            <person name="Kirdat K."/>
            <person name="Bhatt A."/>
            <person name="Teware R."/>
            <person name="Bhavsar Y."/>
            <person name="Yadav A."/>
        </authorList>
    </citation>
    <scope>NUCLEOTIDE SEQUENCE</scope>
    <source>
        <strain evidence="2">BA0131</strain>
    </source>
</reference>
<comment type="caution">
    <text evidence="2">The sequence shown here is derived from an EMBL/GenBank/DDBJ whole genome shotgun (WGS) entry which is preliminary data.</text>
</comment>